<gene>
    <name evidence="1" type="ORF">D3877_23400</name>
</gene>
<protein>
    <submittedName>
        <fullName evidence="1">Uncharacterized protein</fullName>
    </submittedName>
</protein>
<evidence type="ECO:0000313" key="2">
    <source>
        <dbReference type="Proteomes" id="UP000283458"/>
    </source>
</evidence>
<organism evidence="1 2">
    <name type="scientific">Azospirillum cavernae</name>
    <dbReference type="NCBI Taxonomy" id="2320860"/>
    <lineage>
        <taxon>Bacteria</taxon>
        <taxon>Pseudomonadati</taxon>
        <taxon>Pseudomonadota</taxon>
        <taxon>Alphaproteobacteria</taxon>
        <taxon>Rhodospirillales</taxon>
        <taxon>Azospirillaceae</taxon>
        <taxon>Azospirillum</taxon>
    </lineage>
</organism>
<keyword evidence="2" id="KW-1185">Reference proteome</keyword>
<dbReference type="EMBL" id="QYUL01000004">
    <property type="protein sequence ID" value="RJF78079.1"/>
    <property type="molecule type" value="Genomic_DNA"/>
</dbReference>
<sequence length="129" mass="14221">MMTNSLNRTLTLEINGKSRDLFMSFGLLNELASLLGDVDRLTELPINHELRTVILKAVLSERTKAGKIVTEADLSEIDMDPQDVPKILAWVGEWVVDFFIQSGEAVKSVFVANMERVKSLTSSPNGTAA</sequence>
<dbReference type="Proteomes" id="UP000283458">
    <property type="component" value="Unassembled WGS sequence"/>
</dbReference>
<dbReference type="RefSeq" id="WP_119833221.1">
    <property type="nucleotide sequence ID" value="NZ_QYUL01000004.1"/>
</dbReference>
<evidence type="ECO:0000313" key="1">
    <source>
        <dbReference type="EMBL" id="RJF78079.1"/>
    </source>
</evidence>
<accession>A0A418VPF0</accession>
<proteinExistence type="predicted"/>
<name>A0A418VPF0_9PROT</name>
<dbReference type="AlphaFoldDB" id="A0A418VPF0"/>
<reference evidence="1 2" key="1">
    <citation type="submission" date="2018-09" db="EMBL/GenBank/DDBJ databases">
        <authorList>
            <person name="Zhu H."/>
        </authorList>
    </citation>
    <scope>NUCLEOTIDE SEQUENCE [LARGE SCALE GENOMIC DNA]</scope>
    <source>
        <strain evidence="1 2">K2W22B-5</strain>
    </source>
</reference>
<comment type="caution">
    <text evidence="1">The sequence shown here is derived from an EMBL/GenBank/DDBJ whole genome shotgun (WGS) entry which is preliminary data.</text>
</comment>
<dbReference type="OrthoDB" id="8481564at2"/>